<dbReference type="InterPro" id="IPR053137">
    <property type="entry name" value="NLR-like"/>
</dbReference>
<dbReference type="PANTHER" id="PTHR46082">
    <property type="entry name" value="ATP/GTP-BINDING PROTEIN-RELATED"/>
    <property type="match status" value="1"/>
</dbReference>
<dbReference type="PANTHER" id="PTHR46082:SF6">
    <property type="entry name" value="AAA+ ATPASE DOMAIN-CONTAINING PROTEIN-RELATED"/>
    <property type="match status" value="1"/>
</dbReference>
<dbReference type="PRINTS" id="PR00381">
    <property type="entry name" value="KINESINLIGHT"/>
</dbReference>
<evidence type="ECO:0000313" key="2">
    <source>
        <dbReference type="Proteomes" id="UP001175228"/>
    </source>
</evidence>
<keyword evidence="2" id="KW-1185">Reference proteome</keyword>
<gene>
    <name evidence="1" type="ORF">EDD18DRAFT_1080920</name>
</gene>
<dbReference type="InterPro" id="IPR011990">
    <property type="entry name" value="TPR-like_helical_dom_sf"/>
</dbReference>
<dbReference type="EMBL" id="JAUEPU010000036">
    <property type="protein sequence ID" value="KAK0489820.1"/>
    <property type="molecule type" value="Genomic_DNA"/>
</dbReference>
<dbReference type="AlphaFoldDB" id="A0AA39PSM9"/>
<comment type="caution">
    <text evidence="1">The sequence shown here is derived from an EMBL/GenBank/DDBJ whole genome shotgun (WGS) entry which is preliminary data.</text>
</comment>
<protein>
    <recommendedName>
        <fullName evidence="3">Kinesin light chain</fullName>
    </recommendedName>
</protein>
<dbReference type="Gene3D" id="1.25.40.10">
    <property type="entry name" value="Tetratricopeptide repeat domain"/>
    <property type="match status" value="1"/>
</dbReference>
<organism evidence="1 2">
    <name type="scientific">Armillaria luteobubalina</name>
    <dbReference type="NCBI Taxonomy" id="153913"/>
    <lineage>
        <taxon>Eukaryota</taxon>
        <taxon>Fungi</taxon>
        <taxon>Dikarya</taxon>
        <taxon>Basidiomycota</taxon>
        <taxon>Agaricomycotina</taxon>
        <taxon>Agaricomycetes</taxon>
        <taxon>Agaricomycetidae</taxon>
        <taxon>Agaricales</taxon>
        <taxon>Marasmiineae</taxon>
        <taxon>Physalacriaceae</taxon>
        <taxon>Armillaria</taxon>
    </lineage>
</organism>
<accession>A0AA39PSM9</accession>
<reference evidence="1" key="1">
    <citation type="submission" date="2023-06" db="EMBL/GenBank/DDBJ databases">
        <authorList>
            <consortium name="Lawrence Berkeley National Laboratory"/>
            <person name="Ahrendt S."/>
            <person name="Sahu N."/>
            <person name="Indic B."/>
            <person name="Wong-Bajracharya J."/>
            <person name="Merenyi Z."/>
            <person name="Ke H.-M."/>
            <person name="Monk M."/>
            <person name="Kocsube S."/>
            <person name="Drula E."/>
            <person name="Lipzen A."/>
            <person name="Balint B."/>
            <person name="Henrissat B."/>
            <person name="Andreopoulos B."/>
            <person name="Martin F.M."/>
            <person name="Harder C.B."/>
            <person name="Rigling D."/>
            <person name="Ford K.L."/>
            <person name="Foster G.D."/>
            <person name="Pangilinan J."/>
            <person name="Papanicolaou A."/>
            <person name="Barry K."/>
            <person name="LaButti K."/>
            <person name="Viragh M."/>
            <person name="Koriabine M."/>
            <person name="Yan M."/>
            <person name="Riley R."/>
            <person name="Champramary S."/>
            <person name="Plett K.L."/>
            <person name="Tsai I.J."/>
            <person name="Slot J."/>
            <person name="Sipos G."/>
            <person name="Plett J."/>
            <person name="Nagy L.G."/>
            <person name="Grigoriev I.V."/>
        </authorList>
    </citation>
    <scope>NUCLEOTIDE SEQUENCE</scope>
    <source>
        <strain evidence="1">HWK02</strain>
    </source>
</reference>
<name>A0AA39PSM9_9AGAR</name>
<sequence>MAKAIPTQWNRDDYIFLQTLNPHLIYNDLEVENIIINEQFAMAFHHNGDWKRAEHMQDKVLQTYKNTLEENHPKILETMGNLACIYWNQGRWKEAEGLDLQVMGLWKNVLGEEHPDTLRAMGNLAYTYQNQGRWKEVEDLKLQVFGLQKNVLGEEHPDTL</sequence>
<dbReference type="SUPFAM" id="SSF48452">
    <property type="entry name" value="TPR-like"/>
    <property type="match status" value="1"/>
</dbReference>
<dbReference type="Proteomes" id="UP001175228">
    <property type="component" value="Unassembled WGS sequence"/>
</dbReference>
<dbReference type="Pfam" id="PF13374">
    <property type="entry name" value="TPR_10"/>
    <property type="match status" value="1"/>
</dbReference>
<evidence type="ECO:0008006" key="3">
    <source>
        <dbReference type="Google" id="ProtNLM"/>
    </source>
</evidence>
<proteinExistence type="predicted"/>
<evidence type="ECO:0000313" key="1">
    <source>
        <dbReference type="EMBL" id="KAK0489820.1"/>
    </source>
</evidence>
<dbReference type="Pfam" id="PF13424">
    <property type="entry name" value="TPR_12"/>
    <property type="match status" value="1"/>
</dbReference>